<comment type="caution">
    <text evidence="1">The sequence shown here is derived from an EMBL/GenBank/DDBJ whole genome shotgun (WGS) entry which is preliminary data.</text>
</comment>
<proteinExistence type="predicted"/>
<keyword evidence="2" id="KW-1185">Reference proteome</keyword>
<sequence>MLHLQGATYITEAKQQLKIKQEIELVNAGWQQHRTQNGKDASRITGIPRHIYPSQIKLLSCDSKSTNRPEKDTQQTSTENSCHKTWIVAILDHRCLGLKYQSPQSSDWNKQRVSALSFSRTLLKTRNVTLGRHKQGLFCQKQMKQRKK</sequence>
<organism evidence="1 2">
    <name type="scientific">Mugilogobius chulae</name>
    <name type="common">yellowstripe goby</name>
    <dbReference type="NCBI Taxonomy" id="88201"/>
    <lineage>
        <taxon>Eukaryota</taxon>
        <taxon>Metazoa</taxon>
        <taxon>Chordata</taxon>
        <taxon>Craniata</taxon>
        <taxon>Vertebrata</taxon>
        <taxon>Euteleostomi</taxon>
        <taxon>Actinopterygii</taxon>
        <taxon>Neopterygii</taxon>
        <taxon>Teleostei</taxon>
        <taxon>Neoteleostei</taxon>
        <taxon>Acanthomorphata</taxon>
        <taxon>Gobiaria</taxon>
        <taxon>Gobiiformes</taxon>
        <taxon>Gobioidei</taxon>
        <taxon>Gobiidae</taxon>
        <taxon>Gobionellinae</taxon>
        <taxon>Mugilogobius</taxon>
    </lineage>
</organism>
<dbReference type="EMBL" id="JBBPFD010000017">
    <property type="protein sequence ID" value="KAK7892061.1"/>
    <property type="molecule type" value="Genomic_DNA"/>
</dbReference>
<evidence type="ECO:0000313" key="2">
    <source>
        <dbReference type="Proteomes" id="UP001460270"/>
    </source>
</evidence>
<protein>
    <submittedName>
        <fullName evidence="1">Uncharacterized protein</fullName>
    </submittedName>
</protein>
<gene>
    <name evidence="1" type="ORF">WMY93_024024</name>
</gene>
<name>A0AAW0N716_9GOBI</name>
<accession>A0AAW0N716</accession>
<reference evidence="2" key="1">
    <citation type="submission" date="2024-04" db="EMBL/GenBank/DDBJ databases">
        <title>Salinicola lusitanus LLJ914,a marine bacterium isolated from the Okinawa Trough.</title>
        <authorList>
            <person name="Li J."/>
        </authorList>
    </citation>
    <scope>NUCLEOTIDE SEQUENCE [LARGE SCALE GENOMIC DNA]</scope>
</reference>
<evidence type="ECO:0000313" key="1">
    <source>
        <dbReference type="EMBL" id="KAK7892061.1"/>
    </source>
</evidence>
<dbReference type="Proteomes" id="UP001460270">
    <property type="component" value="Unassembled WGS sequence"/>
</dbReference>
<dbReference type="AlphaFoldDB" id="A0AAW0N716"/>